<proteinExistence type="predicted"/>
<name>A0AAE1CCL8_9PEZI</name>
<feature type="region of interest" description="Disordered" evidence="2">
    <location>
        <begin position="1"/>
        <end position="21"/>
    </location>
</feature>
<gene>
    <name evidence="3" type="ORF">B0T22DRAFT_535807</name>
</gene>
<dbReference type="Proteomes" id="UP001270362">
    <property type="component" value="Unassembled WGS sequence"/>
</dbReference>
<keyword evidence="4" id="KW-1185">Reference proteome</keyword>
<reference evidence="3" key="1">
    <citation type="journal article" date="2023" name="Mol. Phylogenet. Evol.">
        <title>Genome-scale phylogeny and comparative genomics of the fungal order Sordariales.</title>
        <authorList>
            <person name="Hensen N."/>
            <person name="Bonometti L."/>
            <person name="Westerberg I."/>
            <person name="Brannstrom I.O."/>
            <person name="Guillou S."/>
            <person name="Cros-Aarteil S."/>
            <person name="Calhoun S."/>
            <person name="Haridas S."/>
            <person name="Kuo A."/>
            <person name="Mondo S."/>
            <person name="Pangilinan J."/>
            <person name="Riley R."/>
            <person name="LaButti K."/>
            <person name="Andreopoulos B."/>
            <person name="Lipzen A."/>
            <person name="Chen C."/>
            <person name="Yan M."/>
            <person name="Daum C."/>
            <person name="Ng V."/>
            <person name="Clum A."/>
            <person name="Steindorff A."/>
            <person name="Ohm R.A."/>
            <person name="Martin F."/>
            <person name="Silar P."/>
            <person name="Natvig D.O."/>
            <person name="Lalanne C."/>
            <person name="Gautier V."/>
            <person name="Ament-Velasquez S.L."/>
            <person name="Kruys A."/>
            <person name="Hutchinson M.I."/>
            <person name="Powell A.J."/>
            <person name="Barry K."/>
            <person name="Miller A.N."/>
            <person name="Grigoriev I.V."/>
            <person name="Debuchy R."/>
            <person name="Gladieux P."/>
            <person name="Hiltunen Thoren M."/>
            <person name="Johannesson H."/>
        </authorList>
    </citation>
    <scope>NUCLEOTIDE SEQUENCE</scope>
    <source>
        <strain evidence="3">CBS 314.62</strain>
    </source>
</reference>
<comment type="caution">
    <text evidence="3">The sequence shown here is derived from an EMBL/GenBank/DDBJ whole genome shotgun (WGS) entry which is preliminary data.</text>
</comment>
<evidence type="ECO:0000256" key="2">
    <source>
        <dbReference type="SAM" id="MobiDB-lite"/>
    </source>
</evidence>
<feature type="coiled-coil region" evidence="1">
    <location>
        <begin position="323"/>
        <end position="350"/>
    </location>
</feature>
<sequence length="365" mass="40180">MPAQVNAFQAPKNGQKTSKAAAHLDTSAPGLLLGAKPMLVKRKATNASNLTERVTILRSNMKVMVNYGFRGHFLQTNPNEDVVLPPDSTPSPWAALSPEDLLTAQAIFFALVRPDLYDPQRSGTAPGMDRAMQRYVARQTFSFESADQLAEFVAIKAEELDALRSLRGELPGVVDECRAEYEAVVANGAEDRVLTALGVLDAIEAAQAQSQRLKSAREELQIADVMVYSVAIFVEAVERTLARVEETLARSRELKDEVAAVEVLEREVEALEARVEARRRFSNAVDGAASSTGVWEQRQAVLVKVRQLKEEHTGEYPDWGGEEVEEREELEELEAIREHLQSVYADVLADISLNEEILAPGLQAG</sequence>
<organism evidence="3 4">
    <name type="scientific">Podospora appendiculata</name>
    <dbReference type="NCBI Taxonomy" id="314037"/>
    <lineage>
        <taxon>Eukaryota</taxon>
        <taxon>Fungi</taxon>
        <taxon>Dikarya</taxon>
        <taxon>Ascomycota</taxon>
        <taxon>Pezizomycotina</taxon>
        <taxon>Sordariomycetes</taxon>
        <taxon>Sordariomycetidae</taxon>
        <taxon>Sordariales</taxon>
        <taxon>Podosporaceae</taxon>
        <taxon>Podospora</taxon>
    </lineage>
</organism>
<keyword evidence="1" id="KW-0175">Coiled coil</keyword>
<evidence type="ECO:0000256" key="1">
    <source>
        <dbReference type="SAM" id="Coils"/>
    </source>
</evidence>
<dbReference type="AlphaFoldDB" id="A0AAE1CCL8"/>
<accession>A0AAE1CCL8</accession>
<evidence type="ECO:0000313" key="4">
    <source>
        <dbReference type="Proteomes" id="UP001270362"/>
    </source>
</evidence>
<reference evidence="3" key="2">
    <citation type="submission" date="2023-06" db="EMBL/GenBank/DDBJ databases">
        <authorList>
            <consortium name="Lawrence Berkeley National Laboratory"/>
            <person name="Haridas S."/>
            <person name="Hensen N."/>
            <person name="Bonometti L."/>
            <person name="Westerberg I."/>
            <person name="Brannstrom I.O."/>
            <person name="Guillou S."/>
            <person name="Cros-Aarteil S."/>
            <person name="Calhoun S."/>
            <person name="Kuo A."/>
            <person name="Mondo S."/>
            <person name="Pangilinan J."/>
            <person name="Riley R."/>
            <person name="Labutti K."/>
            <person name="Andreopoulos B."/>
            <person name="Lipzen A."/>
            <person name="Chen C."/>
            <person name="Yanf M."/>
            <person name="Daum C."/>
            <person name="Ng V."/>
            <person name="Clum A."/>
            <person name="Steindorff A."/>
            <person name="Ohm R."/>
            <person name="Martin F."/>
            <person name="Silar P."/>
            <person name="Natvig D."/>
            <person name="Lalanne C."/>
            <person name="Gautier V."/>
            <person name="Ament-Velasquez S.L."/>
            <person name="Kruys A."/>
            <person name="Hutchinson M.I."/>
            <person name="Powell A.J."/>
            <person name="Barry K."/>
            <person name="Miller A.N."/>
            <person name="Grigoriev I.V."/>
            <person name="Debuchy R."/>
            <person name="Gladieux P."/>
            <person name="Thoren M.H."/>
            <person name="Johannesson H."/>
        </authorList>
    </citation>
    <scope>NUCLEOTIDE SEQUENCE</scope>
    <source>
        <strain evidence="3">CBS 314.62</strain>
    </source>
</reference>
<feature type="coiled-coil region" evidence="1">
    <location>
        <begin position="203"/>
        <end position="281"/>
    </location>
</feature>
<evidence type="ECO:0000313" key="3">
    <source>
        <dbReference type="EMBL" id="KAK3688667.1"/>
    </source>
</evidence>
<dbReference type="EMBL" id="JAULSO010000002">
    <property type="protein sequence ID" value="KAK3688667.1"/>
    <property type="molecule type" value="Genomic_DNA"/>
</dbReference>
<protein>
    <submittedName>
        <fullName evidence="3">Uncharacterized protein</fullName>
    </submittedName>
</protein>